<comment type="caution">
    <text evidence="3">The sequence shown here is derived from an EMBL/GenBank/DDBJ whole genome shotgun (WGS) entry which is preliminary data.</text>
</comment>
<dbReference type="Pfam" id="PF08281">
    <property type="entry name" value="Sigma70_r4_2"/>
    <property type="match status" value="1"/>
</dbReference>
<dbReference type="Proteomes" id="UP000564964">
    <property type="component" value="Unassembled WGS sequence"/>
</dbReference>
<evidence type="ECO:0000259" key="2">
    <source>
        <dbReference type="Pfam" id="PF08281"/>
    </source>
</evidence>
<reference evidence="4" key="1">
    <citation type="journal article" date="2020" name="bioRxiv">
        <title>A rank-normalized archaeal taxonomy based on genome phylogeny resolves widespread incomplete and uneven classifications.</title>
        <authorList>
            <person name="Rinke C."/>
            <person name="Chuvochina M."/>
            <person name="Mussig A.J."/>
            <person name="Chaumeil P.-A."/>
            <person name="Waite D.W."/>
            <person name="Whitman W.B."/>
            <person name="Parks D.H."/>
            <person name="Hugenholtz P."/>
        </authorList>
    </citation>
    <scope>NUCLEOTIDE SEQUENCE [LARGE SCALE GENOMIC DNA]</scope>
</reference>
<dbReference type="InterPro" id="IPR013324">
    <property type="entry name" value="RNA_pol_sigma_r3/r4-like"/>
</dbReference>
<evidence type="ECO:0000256" key="1">
    <source>
        <dbReference type="SAM" id="MobiDB-lite"/>
    </source>
</evidence>
<dbReference type="CDD" id="cd06171">
    <property type="entry name" value="Sigma70_r4"/>
    <property type="match status" value="1"/>
</dbReference>
<dbReference type="NCBIfam" id="TIGR02937">
    <property type="entry name" value="sigma70-ECF"/>
    <property type="match status" value="1"/>
</dbReference>
<accession>A0A7J4JK88</accession>
<proteinExistence type="predicted"/>
<dbReference type="GO" id="GO:0016987">
    <property type="term" value="F:sigma factor activity"/>
    <property type="evidence" value="ECO:0007669"/>
    <property type="project" value="InterPro"/>
</dbReference>
<dbReference type="SUPFAM" id="SSF88659">
    <property type="entry name" value="Sigma3 and sigma4 domains of RNA polymerase sigma factors"/>
    <property type="match status" value="1"/>
</dbReference>
<dbReference type="InterPro" id="IPR036388">
    <property type="entry name" value="WH-like_DNA-bd_sf"/>
</dbReference>
<dbReference type="GO" id="GO:0003677">
    <property type="term" value="F:DNA binding"/>
    <property type="evidence" value="ECO:0007669"/>
    <property type="project" value="InterPro"/>
</dbReference>
<organism evidence="3 4">
    <name type="scientific">Candidatus Iainarchaeum sp</name>
    <dbReference type="NCBI Taxonomy" id="3101447"/>
    <lineage>
        <taxon>Archaea</taxon>
        <taxon>Candidatus Iainarchaeota</taxon>
        <taxon>Candidatus Iainarchaeia</taxon>
        <taxon>Candidatus Iainarchaeales</taxon>
        <taxon>Candidatus Iainarchaeaceae</taxon>
        <taxon>Candidatus Iainarchaeum</taxon>
    </lineage>
</organism>
<feature type="domain" description="RNA polymerase sigma factor 70 region 4 type 2" evidence="2">
    <location>
        <begin position="103"/>
        <end position="153"/>
    </location>
</feature>
<name>A0A7J4JK88_9ARCH</name>
<sequence length="201" mass="23228">MGRILYRHLLPEYRNLSTRHLRELMRARAAEVAWNWVTGKLVAKTEDGLIGYLTRGVKNTFLLEWRTQRSHPLRQLPADAEERYRARRTRHYTLESREAVALIENAIGLLPPREAAVLRLSIQGDKTPEEIAAVLGLKRNAVDQRLWRARKRLRKSLLAEGFVLSPEAPRKKHSPGRKSAPLIRSLASQRTRRPRKVTPRA</sequence>
<feature type="compositionally biased region" description="Basic residues" evidence="1">
    <location>
        <begin position="190"/>
        <end position="201"/>
    </location>
</feature>
<dbReference type="AlphaFoldDB" id="A0A7J4JK88"/>
<dbReference type="GO" id="GO:0006352">
    <property type="term" value="P:DNA-templated transcription initiation"/>
    <property type="evidence" value="ECO:0007669"/>
    <property type="project" value="InterPro"/>
</dbReference>
<dbReference type="InterPro" id="IPR014284">
    <property type="entry name" value="RNA_pol_sigma-70_dom"/>
</dbReference>
<evidence type="ECO:0000313" key="3">
    <source>
        <dbReference type="EMBL" id="HIH17009.1"/>
    </source>
</evidence>
<evidence type="ECO:0000313" key="4">
    <source>
        <dbReference type="Proteomes" id="UP000564964"/>
    </source>
</evidence>
<dbReference type="Gene3D" id="1.10.10.10">
    <property type="entry name" value="Winged helix-like DNA-binding domain superfamily/Winged helix DNA-binding domain"/>
    <property type="match status" value="1"/>
</dbReference>
<gene>
    <name evidence="3" type="ORF">HA252_06405</name>
</gene>
<dbReference type="InterPro" id="IPR013249">
    <property type="entry name" value="RNA_pol_sigma70_r4_t2"/>
</dbReference>
<dbReference type="EMBL" id="DUGH01000153">
    <property type="protein sequence ID" value="HIH17009.1"/>
    <property type="molecule type" value="Genomic_DNA"/>
</dbReference>
<feature type="region of interest" description="Disordered" evidence="1">
    <location>
        <begin position="167"/>
        <end position="201"/>
    </location>
</feature>
<protein>
    <submittedName>
        <fullName evidence="3">Sigma-70 family RNA polymerase sigma factor</fullName>
    </submittedName>
</protein>